<proteinExistence type="predicted"/>
<dbReference type="Proteomes" id="UP000008037">
    <property type="component" value="Chromosome"/>
</dbReference>
<protein>
    <submittedName>
        <fullName evidence="1">Uncharacterized protein</fullName>
    </submittedName>
</protein>
<dbReference type="BioCyc" id="CNIT1237085:G1324-37-MONOMER"/>
<dbReference type="InParanoid" id="K0IGP8"/>
<keyword evidence="2" id="KW-1185">Reference proteome</keyword>
<sequence>MKSLIALKPFAHSPKDKKPKYCSTCGSLATLEAHFDVGDSVTMIEKYCDAYSKKITTYRT</sequence>
<dbReference type="KEGG" id="nga:Ngar_c00370"/>
<dbReference type="EMBL" id="CP002408">
    <property type="protein sequence ID" value="AFU56987.1"/>
    <property type="molecule type" value="Genomic_DNA"/>
</dbReference>
<organism evidence="1 2">
    <name type="scientific">Nitrososphaera gargensis (strain Ga9.2)</name>
    <dbReference type="NCBI Taxonomy" id="1237085"/>
    <lineage>
        <taxon>Archaea</taxon>
        <taxon>Nitrososphaerota</taxon>
        <taxon>Nitrososphaeria</taxon>
        <taxon>Nitrososphaerales</taxon>
        <taxon>Nitrososphaeraceae</taxon>
        <taxon>Nitrososphaera</taxon>
    </lineage>
</organism>
<accession>K0IGP8</accession>
<name>K0IGP8_NITGG</name>
<dbReference type="STRING" id="1237085.Ngar_c00370"/>
<reference evidence="1 2" key="1">
    <citation type="journal article" date="2012" name="Environ. Microbiol.">
        <title>The genome of the ammonia-oxidizing Candidatus Nitrososphaera gargensis: insights into metabolic versatility and environmental adaptations.</title>
        <authorList>
            <person name="Spang A."/>
            <person name="Poehlein A."/>
            <person name="Offre P."/>
            <person name="Zumbragel S."/>
            <person name="Haider S."/>
            <person name="Rychlik N."/>
            <person name="Nowka B."/>
            <person name="Schmeisser C."/>
            <person name="Lebedeva E.V."/>
            <person name="Rattei T."/>
            <person name="Bohm C."/>
            <person name="Schmid M."/>
            <person name="Galushko A."/>
            <person name="Hatzenpichler R."/>
            <person name="Weinmaier T."/>
            <person name="Daniel R."/>
            <person name="Schleper C."/>
            <person name="Spieck E."/>
            <person name="Streit W."/>
            <person name="Wagner M."/>
        </authorList>
    </citation>
    <scope>NUCLEOTIDE SEQUENCE [LARGE SCALE GENOMIC DNA]</scope>
    <source>
        <strain evidence="2">Ga9.2</strain>
    </source>
</reference>
<evidence type="ECO:0000313" key="2">
    <source>
        <dbReference type="Proteomes" id="UP000008037"/>
    </source>
</evidence>
<evidence type="ECO:0000313" key="1">
    <source>
        <dbReference type="EMBL" id="AFU56987.1"/>
    </source>
</evidence>
<gene>
    <name evidence="1" type="ordered locus">Ngar_c00370</name>
</gene>
<dbReference type="HOGENOM" id="CLU_2968563_0_0_2"/>
<dbReference type="AlphaFoldDB" id="K0IGP8"/>